<dbReference type="PROSITE" id="PS51782">
    <property type="entry name" value="LYSM"/>
    <property type="match status" value="1"/>
</dbReference>
<dbReference type="PANTHER" id="PTHR34700:SF4">
    <property type="entry name" value="PHAGE-LIKE ELEMENT PBSX PROTEIN XKDP"/>
    <property type="match status" value="1"/>
</dbReference>
<reference evidence="3 4" key="1">
    <citation type="submission" date="2018-10" db="EMBL/GenBank/DDBJ databases">
        <title>Comparative analysis of microorganisms from saline springs in Andes Mountain Range, Colombia.</title>
        <authorList>
            <person name="Rubin E."/>
        </authorList>
    </citation>
    <scope>NUCLEOTIDE SEQUENCE [LARGE SCALE GENOMIC DNA]</scope>
    <source>
        <strain evidence="3 4">USBA 36</strain>
    </source>
</reference>
<dbReference type="Gene3D" id="3.10.350.10">
    <property type="entry name" value="LysM domain"/>
    <property type="match status" value="1"/>
</dbReference>
<dbReference type="SMART" id="SM00257">
    <property type="entry name" value="LysM"/>
    <property type="match status" value="1"/>
</dbReference>
<dbReference type="InterPro" id="IPR018392">
    <property type="entry name" value="LysM"/>
</dbReference>
<feature type="compositionally biased region" description="Low complexity" evidence="1">
    <location>
        <begin position="45"/>
        <end position="57"/>
    </location>
</feature>
<organism evidence="3 4">
    <name type="scientific">Oceanibaculum indicum</name>
    <dbReference type="NCBI Taxonomy" id="526216"/>
    <lineage>
        <taxon>Bacteria</taxon>
        <taxon>Pseudomonadati</taxon>
        <taxon>Pseudomonadota</taxon>
        <taxon>Alphaproteobacteria</taxon>
        <taxon>Rhodospirillales</taxon>
        <taxon>Oceanibaculaceae</taxon>
        <taxon>Oceanibaculum</taxon>
    </lineage>
</organism>
<dbReference type="OrthoDB" id="370541at2"/>
<dbReference type="PANTHER" id="PTHR34700">
    <property type="entry name" value="POTASSIUM BINDING PROTEIN KBP"/>
    <property type="match status" value="1"/>
</dbReference>
<feature type="region of interest" description="Disordered" evidence="1">
    <location>
        <begin position="176"/>
        <end position="244"/>
    </location>
</feature>
<dbReference type="InterPro" id="IPR052196">
    <property type="entry name" value="Bact_Kbp"/>
</dbReference>
<dbReference type="Pfam" id="PF01476">
    <property type="entry name" value="LysM"/>
    <property type="match status" value="1"/>
</dbReference>
<name>A0A420WP77_9PROT</name>
<accession>A0A420WP77</accession>
<evidence type="ECO:0000259" key="2">
    <source>
        <dbReference type="PROSITE" id="PS51782"/>
    </source>
</evidence>
<dbReference type="Gene3D" id="2.60.40.10">
    <property type="entry name" value="Immunoglobulins"/>
    <property type="match status" value="2"/>
</dbReference>
<evidence type="ECO:0000313" key="3">
    <source>
        <dbReference type="EMBL" id="RKQ72722.1"/>
    </source>
</evidence>
<dbReference type="RefSeq" id="WP_147430924.1">
    <property type="nucleotide sequence ID" value="NZ_RBIG01000001.1"/>
</dbReference>
<dbReference type="InterPro" id="IPR036779">
    <property type="entry name" value="LysM_dom_sf"/>
</dbReference>
<comment type="caution">
    <text evidence="3">The sequence shown here is derived from an EMBL/GenBank/DDBJ whole genome shotgun (WGS) entry which is preliminary data.</text>
</comment>
<dbReference type="InterPro" id="IPR013783">
    <property type="entry name" value="Ig-like_fold"/>
</dbReference>
<protein>
    <submittedName>
        <fullName evidence="3">Nucleoid-associated protein YgaU</fullName>
    </submittedName>
</protein>
<sequence length="389" mass="41095">MLRRPFIIGVIGAIVVLVALALNFLVTSEDAPQQAAPASPPVQRTAPSTAAAPSTAPQNPAVPDQTPAPRAPSFDVVRVNPKGDTVIAGRATPNSKVIVKDGDRVIGEIQADQRGEWVLLPKEPLPPGNRQLTLESELPDGSRLQSQDVVVLAVPEPQKDIAGQPSAAPQTPLAMVVPREGSGPSTVLQAPAAPQQPAQTQPTAPETVAQPAAQPTTAAKPGTPSSGPSVVSLPENGKKTDMPVSVDVVDYDAKGAVILSGRTEPNGQVRVYLDDKPLGDARADDKGNWRLQPEGEVAAGTYRLRVDRLAPDGKVVARVELPFARSEPLSGLLEGRVVVIQPGNNLWRIARRTYGDGMAFTLIYGANRDQIRDPDLIYPGQVFVLPQVN</sequence>
<feature type="domain" description="LysM" evidence="2">
    <location>
        <begin position="336"/>
        <end position="385"/>
    </location>
</feature>
<feature type="region of interest" description="Disordered" evidence="1">
    <location>
        <begin position="33"/>
        <end position="75"/>
    </location>
</feature>
<dbReference type="CDD" id="cd00118">
    <property type="entry name" value="LysM"/>
    <property type="match status" value="1"/>
</dbReference>
<dbReference type="EMBL" id="RBIG01000001">
    <property type="protein sequence ID" value="RKQ72722.1"/>
    <property type="molecule type" value="Genomic_DNA"/>
</dbReference>
<proteinExistence type="predicted"/>
<gene>
    <name evidence="3" type="ORF">BCL74_0490</name>
</gene>
<feature type="compositionally biased region" description="Low complexity" evidence="1">
    <location>
        <begin position="189"/>
        <end position="234"/>
    </location>
</feature>
<dbReference type="AlphaFoldDB" id="A0A420WP77"/>
<evidence type="ECO:0000256" key="1">
    <source>
        <dbReference type="SAM" id="MobiDB-lite"/>
    </source>
</evidence>
<evidence type="ECO:0000313" key="4">
    <source>
        <dbReference type="Proteomes" id="UP000277424"/>
    </source>
</evidence>
<dbReference type="Proteomes" id="UP000277424">
    <property type="component" value="Unassembled WGS sequence"/>
</dbReference>